<gene>
    <name evidence="2" type="ORF">GCM10022292_06450</name>
</gene>
<dbReference type="EMBL" id="BAABCB010000005">
    <property type="protein sequence ID" value="GAA4241156.1"/>
    <property type="molecule type" value="Genomic_DNA"/>
</dbReference>
<evidence type="ECO:0000259" key="1">
    <source>
        <dbReference type="Pfam" id="PF09413"/>
    </source>
</evidence>
<dbReference type="InterPro" id="IPR018551">
    <property type="entry name" value="DUF2007"/>
</dbReference>
<proteinExistence type="predicted"/>
<dbReference type="Pfam" id="PF09413">
    <property type="entry name" value="DUF2007"/>
    <property type="match status" value="1"/>
</dbReference>
<name>A0ABP8CMK5_9FLAO</name>
<protein>
    <recommendedName>
        <fullName evidence="1">DUF2007 domain-containing protein</fullName>
    </recommendedName>
</protein>
<comment type="caution">
    <text evidence="2">The sequence shown here is derived from an EMBL/GenBank/DDBJ whole genome shotgun (WGS) entry which is preliminary data.</text>
</comment>
<feature type="domain" description="DUF2007" evidence="1">
    <location>
        <begin position="35"/>
        <end position="95"/>
    </location>
</feature>
<evidence type="ECO:0000313" key="2">
    <source>
        <dbReference type="EMBL" id="GAA4241156.1"/>
    </source>
</evidence>
<sequence>MIYLVNNLKKKIVTFLYELIPIIMSTTEYTKVYYGNFILVTRVKDELEASGIIPIIKDEGESQRLAGYASMNQGFQEVFVHNDELDKAMAIINRVKAEMEAAS</sequence>
<dbReference type="Proteomes" id="UP001501682">
    <property type="component" value="Unassembled WGS sequence"/>
</dbReference>
<accession>A0ABP8CMK5</accession>
<keyword evidence="3" id="KW-1185">Reference proteome</keyword>
<evidence type="ECO:0000313" key="3">
    <source>
        <dbReference type="Proteomes" id="UP001501682"/>
    </source>
</evidence>
<reference evidence="3" key="1">
    <citation type="journal article" date="2019" name="Int. J. Syst. Evol. Microbiol.">
        <title>The Global Catalogue of Microorganisms (GCM) 10K type strain sequencing project: providing services to taxonomists for standard genome sequencing and annotation.</title>
        <authorList>
            <consortium name="The Broad Institute Genomics Platform"/>
            <consortium name="The Broad Institute Genome Sequencing Center for Infectious Disease"/>
            <person name="Wu L."/>
            <person name="Ma J."/>
        </authorList>
    </citation>
    <scope>NUCLEOTIDE SEQUENCE [LARGE SCALE GENOMIC DNA]</scope>
    <source>
        <strain evidence="3">JCM 17633</strain>
    </source>
</reference>
<organism evidence="2 3">
    <name type="scientific">Winogradskyella damuponensis</name>
    <dbReference type="NCBI Taxonomy" id="943939"/>
    <lineage>
        <taxon>Bacteria</taxon>
        <taxon>Pseudomonadati</taxon>
        <taxon>Bacteroidota</taxon>
        <taxon>Flavobacteriia</taxon>
        <taxon>Flavobacteriales</taxon>
        <taxon>Flavobacteriaceae</taxon>
        <taxon>Winogradskyella</taxon>
    </lineage>
</organism>